<comment type="caution">
    <text evidence="2">The sequence shown here is derived from an EMBL/GenBank/DDBJ whole genome shotgun (WGS) entry which is preliminary data.</text>
</comment>
<evidence type="ECO:0000313" key="3">
    <source>
        <dbReference type="Proteomes" id="UP000638648"/>
    </source>
</evidence>
<dbReference type="EMBL" id="JADBEM010000001">
    <property type="protein sequence ID" value="MBE1604838.1"/>
    <property type="molecule type" value="Genomic_DNA"/>
</dbReference>
<gene>
    <name evidence="2" type="ORF">HEB94_001686</name>
</gene>
<sequence>MLGNNSAGIKTCRACFWIQWAVDARAASGLPKVRVPAEDIARHVDQHGYDLVRLLLPETSWDEPVVTRCRSCGRVSADRLSDIGWACSCRRNTRSEHPTAKPAGGGKRRELLVDSGAEALGWWDHDRNSEDVLGTVTLRARREASWVCPECALQFTEQVYLMVQNPDCPACREVASAAWKERWARLKVTSISEIPELAAAWADDADPRTVMVGDFGMRKFRCSAGHMPRISPSRFLDAGCPHCRGVRSQENKQWLADISPELAKQWHPTRNGRYTPANVVWDSKPGSVDRVGW</sequence>
<dbReference type="AlphaFoldDB" id="A0A927MT87"/>
<reference evidence="2" key="1">
    <citation type="submission" date="2020-10" db="EMBL/GenBank/DDBJ databases">
        <title>Sequencing the genomes of 1000 actinobacteria strains.</title>
        <authorList>
            <person name="Klenk H.-P."/>
        </authorList>
    </citation>
    <scope>NUCLEOTIDE SEQUENCE</scope>
    <source>
        <strain evidence="2">DSM 45354</strain>
    </source>
</reference>
<keyword evidence="3" id="KW-1185">Reference proteome</keyword>
<accession>A0A927MT87</accession>
<dbReference type="Pfam" id="PF14311">
    <property type="entry name" value="DUF4379"/>
    <property type="match status" value="1"/>
</dbReference>
<dbReference type="InterPro" id="IPR025487">
    <property type="entry name" value="DUF4379"/>
</dbReference>
<organism evidence="2 3">
    <name type="scientific">Actinopolymorpha pittospori</name>
    <dbReference type="NCBI Taxonomy" id="648752"/>
    <lineage>
        <taxon>Bacteria</taxon>
        <taxon>Bacillati</taxon>
        <taxon>Actinomycetota</taxon>
        <taxon>Actinomycetes</taxon>
        <taxon>Propionibacteriales</taxon>
        <taxon>Actinopolymorphaceae</taxon>
        <taxon>Actinopolymorpha</taxon>
    </lineage>
</organism>
<feature type="domain" description="Treble clef zinc finger" evidence="1">
    <location>
        <begin position="122"/>
        <end position="172"/>
    </location>
</feature>
<evidence type="ECO:0000259" key="1">
    <source>
        <dbReference type="Pfam" id="PF14311"/>
    </source>
</evidence>
<dbReference type="PANTHER" id="PTHR37317">
    <property type="entry name" value="BLR8090 PROTEIN"/>
    <property type="match status" value="1"/>
</dbReference>
<dbReference type="PANTHER" id="PTHR37317:SF1">
    <property type="entry name" value="ZINC-RIBBON DOMAIN-CONTAINING PROTEIN-RELATED"/>
    <property type="match status" value="1"/>
</dbReference>
<dbReference type="Proteomes" id="UP000638648">
    <property type="component" value="Unassembled WGS sequence"/>
</dbReference>
<protein>
    <submittedName>
        <fullName evidence="2">Zn-finger nucleic acid-binding protein</fullName>
    </submittedName>
</protein>
<evidence type="ECO:0000313" key="2">
    <source>
        <dbReference type="EMBL" id="MBE1604838.1"/>
    </source>
</evidence>
<proteinExistence type="predicted"/>
<dbReference type="RefSeq" id="WP_192749288.1">
    <property type="nucleotide sequence ID" value="NZ_BAABJL010000002.1"/>
</dbReference>
<name>A0A927MT87_9ACTN</name>